<accession>A0A9W5YVV9</accession>
<proteinExistence type="inferred from homology"/>
<evidence type="ECO:0000256" key="1">
    <source>
        <dbReference type="ARBA" id="ARBA00002053"/>
    </source>
</evidence>
<keyword evidence="6 8" id="KW-0732">Signal</keyword>
<dbReference type="Gene3D" id="2.70.220.10">
    <property type="entry name" value="Ganglioside GM2 activator"/>
    <property type="match status" value="1"/>
</dbReference>
<evidence type="ECO:0000256" key="6">
    <source>
        <dbReference type="ARBA" id="ARBA00022729"/>
    </source>
</evidence>
<dbReference type="InterPro" id="IPR014756">
    <property type="entry name" value="Ig_E-set"/>
</dbReference>
<evidence type="ECO:0000256" key="4">
    <source>
        <dbReference type="ARBA" id="ARBA00016056"/>
    </source>
</evidence>
<organism evidence="10 11">
    <name type="scientific">Aspergillus brasiliensis</name>
    <dbReference type="NCBI Taxonomy" id="319629"/>
    <lineage>
        <taxon>Eukaryota</taxon>
        <taxon>Fungi</taxon>
        <taxon>Dikarya</taxon>
        <taxon>Ascomycota</taxon>
        <taxon>Pezizomycotina</taxon>
        <taxon>Eurotiomycetes</taxon>
        <taxon>Eurotiomycetidae</taxon>
        <taxon>Eurotiales</taxon>
        <taxon>Aspergillaceae</taxon>
        <taxon>Aspergillus</taxon>
        <taxon>Aspergillus subgen. Circumdati</taxon>
    </lineage>
</organism>
<comment type="subunit">
    <text evidence="3">Monomer.</text>
</comment>
<dbReference type="GO" id="GO:0032366">
    <property type="term" value="P:intracellular sterol transport"/>
    <property type="evidence" value="ECO:0007669"/>
    <property type="project" value="InterPro"/>
</dbReference>
<evidence type="ECO:0000259" key="9">
    <source>
        <dbReference type="SMART" id="SM00737"/>
    </source>
</evidence>
<evidence type="ECO:0000256" key="7">
    <source>
        <dbReference type="ARBA" id="ARBA00023055"/>
    </source>
</evidence>
<comment type="similarity">
    <text evidence="2">Belongs to the NPC2 family.</text>
</comment>
<dbReference type="Proteomes" id="UP001143548">
    <property type="component" value="Unassembled WGS sequence"/>
</dbReference>
<evidence type="ECO:0000313" key="11">
    <source>
        <dbReference type="Proteomes" id="UP001143548"/>
    </source>
</evidence>
<gene>
    <name evidence="10" type="ORF">AbraCBS73388_011334</name>
</gene>
<dbReference type="InterPro" id="IPR003172">
    <property type="entry name" value="ML_dom"/>
</dbReference>
<dbReference type="SMART" id="SM00737">
    <property type="entry name" value="ML"/>
    <property type="match status" value="1"/>
</dbReference>
<dbReference type="EMBL" id="BROQ01000088">
    <property type="protein sequence ID" value="GKZ24510.1"/>
    <property type="molecule type" value="Genomic_DNA"/>
</dbReference>
<evidence type="ECO:0000256" key="3">
    <source>
        <dbReference type="ARBA" id="ARBA00011245"/>
    </source>
</evidence>
<dbReference type="SUPFAM" id="SSF81296">
    <property type="entry name" value="E set domains"/>
    <property type="match status" value="1"/>
</dbReference>
<evidence type="ECO:0000313" key="10">
    <source>
        <dbReference type="EMBL" id="GKZ24510.1"/>
    </source>
</evidence>
<dbReference type="Pfam" id="PF02221">
    <property type="entry name" value="E1_DerP2_DerF2"/>
    <property type="match status" value="1"/>
</dbReference>
<protein>
    <recommendedName>
        <fullName evidence="4">Phosphatidylglycerol/phosphatidylinositol transfer protein</fullName>
    </recommendedName>
</protein>
<dbReference type="PANTHER" id="PTHR11306:SF0">
    <property type="entry name" value="PHOSPHATIDYLGLYCEROL_PHOSPHATIDYLINOSITOL TRANSFER PROTEIN"/>
    <property type="match status" value="1"/>
</dbReference>
<feature type="chain" id="PRO_5040984103" description="Phosphatidylglycerol/phosphatidylinositol transfer protein" evidence="8">
    <location>
        <begin position="22"/>
        <end position="197"/>
    </location>
</feature>
<name>A0A9W5YVV9_9EURO</name>
<comment type="function">
    <text evidence="1">Catalyzes the intermembrane transfer of phosphatidylglycerol and phosphatidylinositol.</text>
</comment>
<dbReference type="InterPro" id="IPR033917">
    <property type="entry name" value="ML_PG-PI_TP"/>
</dbReference>
<dbReference type="PANTHER" id="PTHR11306">
    <property type="entry name" value="NIEMANN PICK TYPE C2 PROTEIN NPC2-RELATED"/>
    <property type="match status" value="1"/>
</dbReference>
<dbReference type="InterPro" id="IPR036846">
    <property type="entry name" value="GM2-AP_sf"/>
</dbReference>
<keyword evidence="7" id="KW-0445">Lipid transport</keyword>
<dbReference type="AlphaFoldDB" id="A0A9W5YVV9"/>
<feature type="signal peptide" evidence="8">
    <location>
        <begin position="1"/>
        <end position="21"/>
    </location>
</feature>
<comment type="caution">
    <text evidence="10">The sequence shown here is derived from an EMBL/GenBank/DDBJ whole genome shotgun (WGS) entry which is preliminary data.</text>
</comment>
<feature type="domain" description="MD-2-related lipid-recognition" evidence="9">
    <location>
        <begin position="46"/>
        <end position="189"/>
    </location>
</feature>
<dbReference type="GO" id="GO:0032934">
    <property type="term" value="F:sterol binding"/>
    <property type="evidence" value="ECO:0007669"/>
    <property type="project" value="InterPro"/>
</dbReference>
<sequence>MKLLSTAATLLLCVAPFSATARSLDFFSSQTPIKAENQAVEGDNPLVYCNDPSNYILQIERVDLTPNPPLPGKTLIIQATGTLNERIEEGAYVNLEVKYGLITLVKQTADLCEQIVNVDLECPLEKGRMSLTKQVELPRQIPPVRGFLWYTAIDVEINQVIINQQGRYTVHADVYTKDDKHVTCLEAHNIEFKTGFI</sequence>
<evidence type="ECO:0000256" key="5">
    <source>
        <dbReference type="ARBA" id="ARBA00022448"/>
    </source>
</evidence>
<dbReference type="CDD" id="cd00917">
    <property type="entry name" value="PG-PI_TP"/>
    <property type="match status" value="1"/>
</dbReference>
<reference evidence="10" key="1">
    <citation type="submission" date="2022-07" db="EMBL/GenBank/DDBJ databases">
        <title>Taxonomy of Aspergillus series Nigri: significant species reduction supported by multi-species coalescent approaches.</title>
        <authorList>
            <person name="Bian C."/>
            <person name="Kusuya Y."/>
            <person name="Sklenar F."/>
            <person name="D'hooge E."/>
            <person name="Yaguchi T."/>
            <person name="Takahashi H."/>
            <person name="Hubka V."/>
        </authorList>
    </citation>
    <scope>NUCLEOTIDE SEQUENCE</scope>
    <source>
        <strain evidence="10">CBS 733.88</strain>
    </source>
</reference>
<evidence type="ECO:0000256" key="8">
    <source>
        <dbReference type="SAM" id="SignalP"/>
    </source>
</evidence>
<dbReference type="InterPro" id="IPR039670">
    <property type="entry name" value="NPC2-like"/>
</dbReference>
<evidence type="ECO:0000256" key="2">
    <source>
        <dbReference type="ARBA" id="ARBA00006370"/>
    </source>
</evidence>
<keyword evidence="5" id="KW-0813">Transport</keyword>